<evidence type="ECO:0000313" key="6">
    <source>
        <dbReference type="EMBL" id="AHN13642.1"/>
    </source>
</evidence>
<keyword evidence="6" id="KW-0858">Xylan degradation</keyword>
<reference evidence="6" key="2">
    <citation type="journal article" date="2015" name="Biotechnol. Lett.">
        <title>Direct cloning, expression of a thermostable xylanase gene from the metagenomic DNA of cow dung compost and enzymatic production of xylooligosaccharides from corncob.</title>
        <authorList>
            <person name="Sun M.Z."/>
            <person name="Zheng H.C."/>
            <person name="Meng L.C."/>
            <person name="Sun J.S."/>
            <person name="Song H."/>
            <person name="Bao Y.J."/>
            <person name="Pei H.S."/>
            <person name="Yan Z."/>
            <person name="Zhang X.Q."/>
            <person name="Zhang J.S."/>
            <person name="Liu Y.H."/>
            <person name="Lu F.P."/>
        </authorList>
    </citation>
    <scope>NUCLEOTIDE SEQUENCE</scope>
</reference>
<dbReference type="PANTHER" id="PTHR31490:SF90">
    <property type="entry name" value="ENDO-1,4-BETA-XYLANASE A"/>
    <property type="match status" value="1"/>
</dbReference>
<evidence type="ECO:0000259" key="5">
    <source>
        <dbReference type="PROSITE" id="PS51760"/>
    </source>
</evidence>
<keyword evidence="3 6" id="KW-0326">Glycosidase</keyword>
<gene>
    <name evidence="6" type="primary">xyn</name>
</gene>
<keyword evidence="4" id="KW-0624">Polysaccharide degradation</keyword>
<keyword evidence="2" id="KW-0119">Carbohydrate metabolism</keyword>
<dbReference type="GO" id="GO:0045493">
    <property type="term" value="P:xylan catabolic process"/>
    <property type="evidence" value="ECO:0007669"/>
    <property type="project" value="UniProtKB-KW"/>
</dbReference>
<dbReference type="Gene3D" id="3.20.20.80">
    <property type="entry name" value="Glycosidases"/>
    <property type="match status" value="1"/>
</dbReference>
<reference evidence="6" key="1">
    <citation type="submission" date="2014-01" db="EMBL/GenBank/DDBJ databases">
        <authorList>
            <person name="Zeng Q.Y."/>
            <person name="Qi Y.W."/>
            <person name="Li Q.W."/>
            <person name="Deng H.H."/>
        </authorList>
    </citation>
    <scope>NUCLEOTIDE SEQUENCE</scope>
</reference>
<dbReference type="EC" id="3.2.1.8" evidence="6"/>
<dbReference type="PRINTS" id="PR00134">
    <property type="entry name" value="GLHYDRLASE10"/>
</dbReference>
<feature type="domain" description="GH10" evidence="5">
    <location>
        <begin position="47"/>
        <end position="407"/>
    </location>
</feature>
<dbReference type="SUPFAM" id="SSF51445">
    <property type="entry name" value="(Trans)glycosidases"/>
    <property type="match status" value="1"/>
</dbReference>
<dbReference type="EMBL" id="KJ026456">
    <property type="protein sequence ID" value="AHN13642.1"/>
    <property type="molecule type" value="Genomic_DNA"/>
</dbReference>
<evidence type="ECO:0000256" key="4">
    <source>
        <dbReference type="ARBA" id="ARBA00023326"/>
    </source>
</evidence>
<name>X2G6N2_9ZZZZ</name>
<dbReference type="AlphaFoldDB" id="X2G6N2"/>
<evidence type="ECO:0000256" key="3">
    <source>
        <dbReference type="ARBA" id="ARBA00023295"/>
    </source>
</evidence>
<proteinExistence type="predicted"/>
<organism evidence="6">
    <name type="scientific">uncultured microorganism</name>
    <dbReference type="NCBI Taxonomy" id="358574"/>
    <lineage>
        <taxon>unclassified sequences</taxon>
        <taxon>environmental samples</taxon>
    </lineage>
</organism>
<dbReference type="PROSITE" id="PS51760">
    <property type="entry name" value="GH10_2"/>
    <property type="match status" value="1"/>
</dbReference>
<keyword evidence="1 6" id="KW-0378">Hydrolase</keyword>
<protein>
    <submittedName>
        <fullName evidence="6">Xylanase</fullName>
        <ecNumber evidence="6">3.2.1.8</ecNumber>
    </submittedName>
</protein>
<dbReference type="InterPro" id="IPR044846">
    <property type="entry name" value="GH10"/>
</dbReference>
<dbReference type="Pfam" id="PF00331">
    <property type="entry name" value="Glyco_hydro_10"/>
    <property type="match status" value="1"/>
</dbReference>
<dbReference type="GO" id="GO:0031176">
    <property type="term" value="F:endo-1,4-beta-xylanase activity"/>
    <property type="evidence" value="ECO:0007669"/>
    <property type="project" value="UniProtKB-EC"/>
</dbReference>
<dbReference type="InterPro" id="IPR017853">
    <property type="entry name" value="GH"/>
</dbReference>
<evidence type="ECO:0000256" key="2">
    <source>
        <dbReference type="ARBA" id="ARBA00023277"/>
    </source>
</evidence>
<dbReference type="InterPro" id="IPR031158">
    <property type="entry name" value="GH10_AS"/>
</dbReference>
<dbReference type="InterPro" id="IPR001000">
    <property type="entry name" value="GH10_dom"/>
</dbReference>
<dbReference type="SMART" id="SM00633">
    <property type="entry name" value="Glyco_10"/>
    <property type="match status" value="1"/>
</dbReference>
<sequence>MEKSFRVFCVAGLSIPLLVGGGLTNVLTAKTEPSYAVNGQVNNSPFAWEVASLAERYKDSFDIGAAVEPYQLEGRRAQILEHHFNSIVAENAMKPINIQPREGKFNWGGADQIVNFARQHNMDIRFHTLVWHSQVPEWFFLDKDGNRMVDETNPAKREQNKQLLLKRLETHIKTVVERYKDDVTSWDVVNEVIDDGGGLRNSEWYQIAGIDYIKAAFQTARKYAGEDAKLYINDYNTEIPSKRDDLYNLVKDLKEEGVPIDGVGPQSHIQIGWPSLEDTEKTITKFTSLGLDNQITELDMSLYGWPPTGAYTSYDDIPEYKFLDQADRYDQLFQLYEELDADISSVTFWGIADNHTWLDDRARQYDADGNVVVDPKAPYTSKGVGVDAPFVFDPEYHVKPAYWAIID</sequence>
<dbReference type="PROSITE" id="PS00591">
    <property type="entry name" value="GH10_1"/>
    <property type="match status" value="1"/>
</dbReference>
<evidence type="ECO:0000256" key="1">
    <source>
        <dbReference type="ARBA" id="ARBA00022801"/>
    </source>
</evidence>
<accession>X2G6N2</accession>
<dbReference type="PANTHER" id="PTHR31490">
    <property type="entry name" value="GLYCOSYL HYDROLASE"/>
    <property type="match status" value="1"/>
</dbReference>